<evidence type="ECO:0000259" key="2">
    <source>
        <dbReference type="Pfam" id="PF14613"/>
    </source>
</evidence>
<dbReference type="Gene3D" id="3.15.10.10">
    <property type="entry name" value="Bactericidal permeability-increasing protein, domain 1"/>
    <property type="match status" value="1"/>
</dbReference>
<feature type="region of interest" description="Disordered" evidence="1">
    <location>
        <begin position="238"/>
        <end position="261"/>
    </location>
</feature>
<sequence>MSLPPAKKQVSEHPAKDAVASPTNKAEKEADISRKIRLYGIIEAFRKGRLPTNVQIDNGLKYIHNNSPVDVDLLSPEGRRLVHDTRDIIDTARLIIQEKNADELFQNFIWHTRDIDRETIKQPTRLQTNGDATQTADDTEQSQHPTAKADSEQAITNLRTLLHIVLTNSEARKLLSDFSVIGRDLLSKSAVKASELIAPHPEALQRTHEPAPADEFISSGGRHVGPEETPVLEANVPGTETTFQSRPGEEPRVRMGGGEGAETERLFSDAREEVQDRVVGRGEDVRTNARQHAEDVTMAEAPAEETQKKKSKLMDKMKGITHGITDRIPPQHKGTAQEHYERGRHFLTEEYFPEERRDQFIFRGKKVIIECQKHDDYQKSIRWLLDYIKDYAQRGHRGATAHRTAAQGVTSSPKVDLALRELRTILERFANNSSLDDVIDATNVLIDDSRRDPELRRWFTDANDYARRVLLEPGFVIDDECGTMGDQLRERGRHFYDDKYRDQFDSLFNSVSAWFNAMGEDPLNKRFGEDWARLTKDLLFDSEGRIKFKQELWDDIRKVILPQIINKVGYLPIPRVEYTDDELDLIVENLTLQGRNLFPNIISLDAQNYFKFSPYDAITDVSHHRVTLTFEQMQADMRDVAFYYRKKTGIKMSDSGIADVLVGGQGLSATVVLNSATRDKSSVFKVESVDVKADTLKFSIRDAKHGFLYKTIKPIATRLLKKQIQKVFKDVLTTGLEYLDGQLVSVRDRMESAKAEEGMSRTQVLRNLSQRKKDEASVKSPSALEREKSVKKPAQPHHQFKIVSHKRDSIIGVEGHPAGWVRRTDEKEEAVEQGEEWKSDVFDMVERKREASKGPAVAASSREGPAMTAGSREGPAAATNLKEGPTKTANLKEGSTMAANTREGPALAASSRAPVPVPAGVN</sequence>
<name>A0A9P5X7D0_9AGAR</name>
<comment type="caution">
    <text evidence="4">The sequence shown here is derived from an EMBL/GenBank/DDBJ whole genome shotgun (WGS) entry which is preliminary data.</text>
</comment>
<feature type="region of interest" description="Disordered" evidence="1">
    <location>
        <begin position="752"/>
        <end position="800"/>
    </location>
</feature>
<feature type="compositionally biased region" description="Basic residues" evidence="1">
    <location>
        <begin position="791"/>
        <end position="800"/>
    </location>
</feature>
<dbReference type="Pfam" id="PF14613">
    <property type="entry name" value="HAM1_C"/>
    <property type="match status" value="1"/>
</dbReference>
<protein>
    <submittedName>
        <fullName evidence="4">Uncharacterized protein</fullName>
    </submittedName>
</protein>
<gene>
    <name evidence="4" type="ORF">P691DRAFT_763168</name>
</gene>
<dbReference type="Proteomes" id="UP000807342">
    <property type="component" value="Unassembled WGS sequence"/>
</dbReference>
<feature type="region of interest" description="Disordered" evidence="1">
    <location>
        <begin position="1"/>
        <end position="27"/>
    </location>
</feature>
<keyword evidence="5" id="KW-1185">Reference proteome</keyword>
<feature type="compositionally biased region" description="Polar residues" evidence="1">
    <location>
        <begin position="121"/>
        <end position="136"/>
    </location>
</feature>
<dbReference type="Pfam" id="PF19343">
    <property type="entry name" value="HAM1_N"/>
    <property type="match status" value="1"/>
</dbReference>
<dbReference type="AlphaFoldDB" id="A0A9P5X7D0"/>
<reference evidence="4" key="1">
    <citation type="submission" date="2020-11" db="EMBL/GenBank/DDBJ databases">
        <authorList>
            <consortium name="DOE Joint Genome Institute"/>
            <person name="Ahrendt S."/>
            <person name="Riley R."/>
            <person name="Andreopoulos W."/>
            <person name="Labutti K."/>
            <person name="Pangilinan J."/>
            <person name="Ruiz-Duenas F.J."/>
            <person name="Barrasa J.M."/>
            <person name="Sanchez-Garcia M."/>
            <person name="Camarero S."/>
            <person name="Miyauchi S."/>
            <person name="Serrano A."/>
            <person name="Linde D."/>
            <person name="Babiker R."/>
            <person name="Drula E."/>
            <person name="Ayuso-Fernandez I."/>
            <person name="Pacheco R."/>
            <person name="Padilla G."/>
            <person name="Ferreira P."/>
            <person name="Barriuso J."/>
            <person name="Kellner H."/>
            <person name="Castanera R."/>
            <person name="Alfaro M."/>
            <person name="Ramirez L."/>
            <person name="Pisabarro A.G."/>
            <person name="Kuo A."/>
            <person name="Tritt A."/>
            <person name="Lipzen A."/>
            <person name="He G."/>
            <person name="Yan M."/>
            <person name="Ng V."/>
            <person name="Cullen D."/>
            <person name="Martin F."/>
            <person name="Rosso M.-N."/>
            <person name="Henrissat B."/>
            <person name="Hibbett D."/>
            <person name="Martinez A.T."/>
            <person name="Grigoriev I.V."/>
        </authorList>
    </citation>
    <scope>NUCLEOTIDE SEQUENCE</scope>
    <source>
        <strain evidence="4">MF-IS2</strain>
    </source>
</reference>
<evidence type="ECO:0000313" key="4">
    <source>
        <dbReference type="EMBL" id="KAF9444701.1"/>
    </source>
</evidence>
<accession>A0A9P5X7D0</accession>
<feature type="compositionally biased region" description="Low complexity" evidence="1">
    <location>
        <begin position="905"/>
        <end position="914"/>
    </location>
</feature>
<dbReference type="EMBL" id="MU151354">
    <property type="protein sequence ID" value="KAF9444701.1"/>
    <property type="molecule type" value="Genomic_DNA"/>
</dbReference>
<feature type="domain" description="HAM1-like C-terminal" evidence="2">
    <location>
        <begin position="691"/>
        <end position="850"/>
    </location>
</feature>
<dbReference type="OrthoDB" id="19394at2759"/>
<evidence type="ECO:0000313" key="5">
    <source>
        <dbReference type="Proteomes" id="UP000807342"/>
    </source>
</evidence>
<feature type="region of interest" description="Disordered" evidence="1">
    <location>
        <begin position="290"/>
        <end position="311"/>
    </location>
</feature>
<dbReference type="GO" id="GO:0008289">
    <property type="term" value="F:lipid binding"/>
    <property type="evidence" value="ECO:0007669"/>
    <property type="project" value="InterPro"/>
</dbReference>
<organism evidence="4 5">
    <name type="scientific">Macrolepiota fuliginosa MF-IS2</name>
    <dbReference type="NCBI Taxonomy" id="1400762"/>
    <lineage>
        <taxon>Eukaryota</taxon>
        <taxon>Fungi</taxon>
        <taxon>Dikarya</taxon>
        <taxon>Basidiomycota</taxon>
        <taxon>Agaricomycotina</taxon>
        <taxon>Agaricomycetes</taxon>
        <taxon>Agaricomycetidae</taxon>
        <taxon>Agaricales</taxon>
        <taxon>Agaricineae</taxon>
        <taxon>Agaricaceae</taxon>
        <taxon>Macrolepiota</taxon>
    </lineage>
</organism>
<dbReference type="InterPro" id="IPR017943">
    <property type="entry name" value="Bactericidal_perm-incr_a/b_dom"/>
</dbReference>
<feature type="domain" description="HAM1-like N-terminal" evidence="3">
    <location>
        <begin position="15"/>
        <end position="679"/>
    </location>
</feature>
<dbReference type="InterPro" id="IPR045967">
    <property type="entry name" value="HAM1-like_N"/>
</dbReference>
<dbReference type="InterPro" id="IPR027842">
    <property type="entry name" value="HAM1-like_C"/>
</dbReference>
<feature type="region of interest" description="Disordered" evidence="1">
    <location>
        <begin position="848"/>
        <end position="922"/>
    </location>
</feature>
<dbReference type="SUPFAM" id="SSF55394">
    <property type="entry name" value="Bactericidal permeability-increasing protein, BPI"/>
    <property type="match status" value="1"/>
</dbReference>
<dbReference type="PANTHER" id="PTHR31138:SF1">
    <property type="entry name" value="PDZ DOMAIN-CONTAINING PROTEIN"/>
    <property type="match status" value="1"/>
</dbReference>
<feature type="region of interest" description="Disordered" evidence="1">
    <location>
        <begin position="120"/>
        <end position="151"/>
    </location>
</feature>
<evidence type="ECO:0000259" key="3">
    <source>
        <dbReference type="Pfam" id="PF19343"/>
    </source>
</evidence>
<evidence type="ECO:0000256" key="1">
    <source>
        <dbReference type="SAM" id="MobiDB-lite"/>
    </source>
</evidence>
<proteinExistence type="predicted"/>
<dbReference type="PANTHER" id="PTHR31138">
    <property type="entry name" value="CHROMOSOME 19, WHOLE GENOME SHOTGUN SEQUENCE"/>
    <property type="match status" value="1"/>
</dbReference>